<accession>A0A8C5BIP2</accession>
<keyword evidence="5" id="KW-0732">Signal</keyword>
<feature type="domain" description="EF-hand" evidence="7">
    <location>
        <begin position="381"/>
        <end position="410"/>
    </location>
</feature>
<evidence type="ECO:0000313" key="8">
    <source>
        <dbReference type="Ensembl" id="ENSGMOP00000046530.1"/>
    </source>
</evidence>
<feature type="chain" id="PRO_5045706565" description="peptidylprolyl isomerase" evidence="5">
    <location>
        <begin position="20"/>
        <end position="463"/>
    </location>
</feature>
<feature type="signal peptide" evidence="5">
    <location>
        <begin position="1"/>
        <end position="19"/>
    </location>
</feature>
<evidence type="ECO:0000256" key="1">
    <source>
        <dbReference type="ARBA" id="ARBA00022723"/>
    </source>
</evidence>
<sequence>MFAVCVLILVLNALFCVECNPSPVGDVVVERYSTPAACPREVKNGDHVRYHYNVTLLDGKTFDSSHQKGVPKVGLIGEGRLIAGIEKGIVGMCINERRKVTVPSHLAYGAAGAGDVVPPDATLVFDLHLLDLWNNADMVVTKTISTPKDCRRSIMRTDFARYHFNGTLLDGTLFDSSYAREQTHDSLRNTTYNTYIGMGYVITGMDQGLLDVCVGETRRVIIPPHLAYGEQGAGKDIPGSAVLVFDVDIIDFHNPKDNITVEIISKPEICNETSDANDLIHYHYNCSLMDGTLLFASGNYENHQEALLGADKVIDGLDQGLRGMCVGEKRVVTVPPHLGHGEKGATGVPGSAVLVFELELIDLAKGVPPGYLFVWLGESPQELFDSLDMNKNKEVPEEEFGEFIKLQVAEGKGRMKPGMDPEEIIADMFKNQDRNHDGLITPDELKLKVEEDQEREAAQHTEL</sequence>
<dbReference type="Ensembl" id="ENSGMOT00000040032.1">
    <property type="protein sequence ID" value="ENSGMOP00000046530.1"/>
    <property type="gene ID" value="ENSGMOG00000006353.2"/>
</dbReference>
<name>A0A8C5BIP2_GADMO</name>
<dbReference type="Pfam" id="PF00254">
    <property type="entry name" value="FKBP_C"/>
    <property type="match status" value="3"/>
</dbReference>
<keyword evidence="4" id="KW-0413">Isomerase</keyword>
<dbReference type="InterPro" id="IPR011992">
    <property type="entry name" value="EF-hand-dom_pair"/>
</dbReference>
<protein>
    <recommendedName>
        <fullName evidence="4">peptidylprolyl isomerase</fullName>
        <ecNumber evidence="4">5.2.1.8</ecNumber>
    </recommendedName>
</protein>
<feature type="domain" description="PPIase FKBP-type" evidence="6">
    <location>
        <begin position="157"/>
        <end position="253"/>
    </location>
</feature>
<dbReference type="PROSITE" id="PS50222">
    <property type="entry name" value="EF_HAND_2"/>
    <property type="match status" value="2"/>
</dbReference>
<dbReference type="SUPFAM" id="SSF47473">
    <property type="entry name" value="EF-hand"/>
    <property type="match status" value="1"/>
</dbReference>
<evidence type="ECO:0000256" key="3">
    <source>
        <dbReference type="ARBA" id="ARBA00022837"/>
    </source>
</evidence>
<dbReference type="SMART" id="SM00054">
    <property type="entry name" value="EFh"/>
    <property type="match status" value="2"/>
</dbReference>
<dbReference type="InterPro" id="IPR046357">
    <property type="entry name" value="PPIase_dom_sf"/>
</dbReference>
<feature type="domain" description="PPIase FKBP-type" evidence="6">
    <location>
        <begin position="277"/>
        <end position="364"/>
    </location>
</feature>
<dbReference type="InterPro" id="IPR018247">
    <property type="entry name" value="EF_Hand_1_Ca_BS"/>
</dbReference>
<dbReference type="SUPFAM" id="SSF54534">
    <property type="entry name" value="FKBP-like"/>
    <property type="match status" value="3"/>
</dbReference>
<keyword evidence="9" id="KW-1185">Reference proteome</keyword>
<dbReference type="GO" id="GO:0005783">
    <property type="term" value="C:endoplasmic reticulum"/>
    <property type="evidence" value="ECO:0007669"/>
    <property type="project" value="UniProtKB-SubCell"/>
</dbReference>
<dbReference type="PANTHER" id="PTHR46046">
    <property type="entry name" value="PEPTIDYLPROLYL ISOMERASE"/>
    <property type="match status" value="1"/>
</dbReference>
<keyword evidence="2" id="KW-0677">Repeat</keyword>
<dbReference type="GO" id="GO:0005509">
    <property type="term" value="F:calcium ion binding"/>
    <property type="evidence" value="ECO:0007669"/>
    <property type="project" value="InterPro"/>
</dbReference>
<keyword evidence="1" id="KW-0479">Metal-binding</keyword>
<evidence type="ECO:0000256" key="2">
    <source>
        <dbReference type="ARBA" id="ARBA00022737"/>
    </source>
</evidence>
<dbReference type="Proteomes" id="UP000694546">
    <property type="component" value="Chromosome 18"/>
</dbReference>
<dbReference type="InterPro" id="IPR051989">
    <property type="entry name" value="FKBP-like_isomerase"/>
</dbReference>
<proteinExistence type="predicted"/>
<feature type="domain" description="EF-hand" evidence="7">
    <location>
        <begin position="420"/>
        <end position="455"/>
    </location>
</feature>
<keyword evidence="3" id="KW-0106">Calcium</keyword>
<evidence type="ECO:0000256" key="5">
    <source>
        <dbReference type="SAM" id="SignalP"/>
    </source>
</evidence>
<dbReference type="PROSITE" id="PS50059">
    <property type="entry name" value="FKBP_PPIASE"/>
    <property type="match status" value="3"/>
</dbReference>
<reference evidence="8" key="1">
    <citation type="submission" date="2025-08" db="UniProtKB">
        <authorList>
            <consortium name="Ensembl"/>
        </authorList>
    </citation>
    <scope>IDENTIFICATION</scope>
</reference>
<comment type="catalytic activity">
    <reaction evidence="4">
        <text>[protein]-peptidylproline (omega=180) = [protein]-peptidylproline (omega=0)</text>
        <dbReference type="Rhea" id="RHEA:16237"/>
        <dbReference type="Rhea" id="RHEA-COMP:10747"/>
        <dbReference type="Rhea" id="RHEA-COMP:10748"/>
        <dbReference type="ChEBI" id="CHEBI:83833"/>
        <dbReference type="ChEBI" id="CHEBI:83834"/>
        <dbReference type="EC" id="5.2.1.8"/>
    </reaction>
</comment>
<evidence type="ECO:0000259" key="7">
    <source>
        <dbReference type="PROSITE" id="PS50222"/>
    </source>
</evidence>
<dbReference type="InterPro" id="IPR001179">
    <property type="entry name" value="PPIase_FKBP_dom"/>
</dbReference>
<dbReference type="Gene3D" id="1.10.238.10">
    <property type="entry name" value="EF-hand"/>
    <property type="match status" value="1"/>
</dbReference>
<dbReference type="GO" id="GO:0003755">
    <property type="term" value="F:peptidyl-prolyl cis-trans isomerase activity"/>
    <property type="evidence" value="ECO:0007669"/>
    <property type="project" value="UniProtKB-KW"/>
</dbReference>
<reference evidence="8" key="2">
    <citation type="submission" date="2025-09" db="UniProtKB">
        <authorList>
            <consortium name="Ensembl"/>
        </authorList>
    </citation>
    <scope>IDENTIFICATION</scope>
</reference>
<dbReference type="EC" id="5.2.1.8" evidence="4"/>
<keyword evidence="4" id="KW-0697">Rotamase</keyword>
<dbReference type="GeneTree" id="ENSGT00940000156331"/>
<dbReference type="InterPro" id="IPR002048">
    <property type="entry name" value="EF_hand_dom"/>
</dbReference>
<dbReference type="AlphaFoldDB" id="A0A8C5BIP2"/>
<evidence type="ECO:0000313" key="9">
    <source>
        <dbReference type="Proteomes" id="UP000694546"/>
    </source>
</evidence>
<evidence type="ECO:0000256" key="4">
    <source>
        <dbReference type="PROSITE-ProRule" id="PRU00277"/>
    </source>
</evidence>
<dbReference type="PANTHER" id="PTHR46046:SF3">
    <property type="entry name" value="PEPTIDYL-PROLYL CIS-TRANS ISOMERASE FKBP10"/>
    <property type="match status" value="1"/>
</dbReference>
<evidence type="ECO:0000259" key="6">
    <source>
        <dbReference type="PROSITE" id="PS50059"/>
    </source>
</evidence>
<feature type="domain" description="PPIase FKBP-type" evidence="6">
    <location>
        <begin position="45"/>
        <end position="133"/>
    </location>
</feature>
<organism evidence="8 9">
    <name type="scientific">Gadus morhua</name>
    <name type="common">Atlantic cod</name>
    <dbReference type="NCBI Taxonomy" id="8049"/>
    <lineage>
        <taxon>Eukaryota</taxon>
        <taxon>Metazoa</taxon>
        <taxon>Chordata</taxon>
        <taxon>Craniata</taxon>
        <taxon>Vertebrata</taxon>
        <taxon>Euteleostomi</taxon>
        <taxon>Actinopterygii</taxon>
        <taxon>Neopterygii</taxon>
        <taxon>Teleostei</taxon>
        <taxon>Neoteleostei</taxon>
        <taxon>Acanthomorphata</taxon>
        <taxon>Zeiogadaria</taxon>
        <taxon>Gadariae</taxon>
        <taxon>Gadiformes</taxon>
        <taxon>Gadoidei</taxon>
        <taxon>Gadidae</taxon>
        <taxon>Gadus</taxon>
    </lineage>
</organism>
<dbReference type="Gene3D" id="3.10.50.40">
    <property type="match status" value="3"/>
</dbReference>
<dbReference type="PROSITE" id="PS00018">
    <property type="entry name" value="EF_HAND_1"/>
    <property type="match status" value="1"/>
</dbReference>